<dbReference type="KEGG" id="rhoz:GXP67_19535"/>
<protein>
    <submittedName>
        <fullName evidence="2">Uncharacterized protein</fullName>
    </submittedName>
</protein>
<dbReference type="EMBL" id="CP048222">
    <property type="protein sequence ID" value="QHT68679.1"/>
    <property type="molecule type" value="Genomic_DNA"/>
</dbReference>
<keyword evidence="1" id="KW-0472">Membrane</keyword>
<feature type="transmembrane region" description="Helical" evidence="1">
    <location>
        <begin position="337"/>
        <end position="360"/>
    </location>
</feature>
<keyword evidence="3" id="KW-1185">Reference proteome</keyword>
<evidence type="ECO:0000256" key="1">
    <source>
        <dbReference type="SAM" id="Phobius"/>
    </source>
</evidence>
<reference evidence="2 3" key="1">
    <citation type="submission" date="2020-01" db="EMBL/GenBank/DDBJ databases">
        <authorList>
            <person name="Kim M.K."/>
        </authorList>
    </citation>
    <scope>NUCLEOTIDE SEQUENCE [LARGE SCALE GENOMIC DNA]</scope>
    <source>
        <strain evidence="2 3">172606-1</strain>
    </source>
</reference>
<dbReference type="Proteomes" id="UP000480178">
    <property type="component" value="Chromosome"/>
</dbReference>
<evidence type="ECO:0000313" key="3">
    <source>
        <dbReference type="Proteomes" id="UP000480178"/>
    </source>
</evidence>
<dbReference type="RefSeq" id="WP_162444687.1">
    <property type="nucleotide sequence ID" value="NZ_CP048222.1"/>
</dbReference>
<accession>A0A6C0GL26</accession>
<organism evidence="2 3">
    <name type="scientific">Rhodocytophaga rosea</name>
    <dbReference type="NCBI Taxonomy" id="2704465"/>
    <lineage>
        <taxon>Bacteria</taxon>
        <taxon>Pseudomonadati</taxon>
        <taxon>Bacteroidota</taxon>
        <taxon>Cytophagia</taxon>
        <taxon>Cytophagales</taxon>
        <taxon>Rhodocytophagaceae</taxon>
        <taxon>Rhodocytophaga</taxon>
    </lineage>
</organism>
<proteinExistence type="predicted"/>
<feature type="transmembrane region" description="Helical" evidence="1">
    <location>
        <begin position="59"/>
        <end position="78"/>
    </location>
</feature>
<dbReference type="AlphaFoldDB" id="A0A6C0GL26"/>
<name>A0A6C0GL26_9BACT</name>
<gene>
    <name evidence="2" type="ORF">GXP67_19535</name>
</gene>
<keyword evidence="1" id="KW-1133">Transmembrane helix</keyword>
<sequence length="362" mass="41617">MKKTDLVKWLNDVENEIITNYTTEGELDKSHLNKIEKIKILNELRNIKEAVLYKRYRSLFTWLVVIISVIVVLSLLTAKQETAYIKGVFEVNSIHFKPNKDYILDNIDGIGNNLIFSGVTKLEFQNKVFNSPINDITFEVNSDSINFYGIVIKQNSKISLAKDNKQIILFIHKGNMEGNAFFPNSAIHANLSDTDNNESINLESDEHIEFSWLVTDSSYNDSYLDIYKKSSNKEWKFEDLSVQDFNFINTIDGEHPESSVNSGKINFSQYPFDYTFLNGDSLKLSPVNVKQFEIKATAEKIVVNFEGEFSEIKKYVGIEAVDLMPSRLDFFFHDKTVFFNYTAIAFLIGLALKIFDVFIIKS</sequence>
<evidence type="ECO:0000313" key="2">
    <source>
        <dbReference type="EMBL" id="QHT68679.1"/>
    </source>
</evidence>
<keyword evidence="1" id="KW-0812">Transmembrane</keyword>